<reference evidence="1 2" key="1">
    <citation type="submission" date="2015-11" db="EMBL/GenBank/DDBJ databases">
        <title>Genomic analysis of 38 Legionella species identifies large and diverse effector repertoires.</title>
        <authorList>
            <person name="Burstein D."/>
            <person name="Amaro F."/>
            <person name="Zusman T."/>
            <person name="Lifshitz Z."/>
            <person name="Cohen O."/>
            <person name="Gilbert J.A."/>
            <person name="Pupko T."/>
            <person name="Shuman H.A."/>
            <person name="Segal G."/>
        </authorList>
    </citation>
    <scope>NUCLEOTIDE SEQUENCE [LARGE SCALE GENOMIC DNA]</scope>
    <source>
        <strain evidence="1 2">Mt.St.Helens-4</strain>
    </source>
</reference>
<comment type="caution">
    <text evidence="1">The sequence shown here is derived from an EMBL/GenBank/DDBJ whole genome shotgun (WGS) entry which is preliminary data.</text>
</comment>
<dbReference type="Pfam" id="PF16263">
    <property type="entry name" value="DUF4917"/>
    <property type="match status" value="1"/>
</dbReference>
<organism evidence="1 2">
    <name type="scientific">Legionella sainthelensi</name>
    <dbReference type="NCBI Taxonomy" id="28087"/>
    <lineage>
        <taxon>Bacteria</taxon>
        <taxon>Pseudomonadati</taxon>
        <taxon>Pseudomonadota</taxon>
        <taxon>Gammaproteobacteria</taxon>
        <taxon>Legionellales</taxon>
        <taxon>Legionellaceae</taxon>
        <taxon>Legionella</taxon>
    </lineage>
</organism>
<gene>
    <name evidence="1" type="ORF">Lsai_3085</name>
</gene>
<dbReference type="AlphaFoldDB" id="A0A0W0YBM1"/>
<evidence type="ECO:0000313" key="2">
    <source>
        <dbReference type="Proteomes" id="UP000054621"/>
    </source>
</evidence>
<accession>A0A0W0YBM1</accession>
<dbReference type="eggNOG" id="ENOG502ZX4F">
    <property type="taxonomic scope" value="Bacteria"/>
</dbReference>
<sequence>MNTYEPTIIIGNGFNLALKECSHIHLQFGYKDILTKVKELSADYPNLKSFLEQANVDKDSKTEDLEVLLAILKNAPQCLCFCSTSYCDCKPNYQNEIIESLNLLKQLVITVMTNKDFHPSYRDIFIEENEPYLEACKQNLEFFERIFTINYDLILYWLLNNKELLGDFNKYGKHFKGKFRDGFSSKDEYKPIDEHKQLIKNLYGHAGTNNMPNLFFLHGALHLLQDKAKAYKIVRDEVKAIDLLELKELLQRDYSSFENLLVFDATSYDKVKNIYANAYLEKGYDKILTTSGNIVIYGCNVLDNCKKHIELGNDIHLWRRIINSRTKNIYIGIDATNKTHLDDLAKEAAKELKTLRCLEEQDIKIYCYSYRLCNIWKTDKFYNQITSNCSSGFSAAIHPH</sequence>
<dbReference type="PATRIC" id="fig|28087.4.peg.3310"/>
<dbReference type="STRING" id="28087.Lsai_3085"/>
<dbReference type="InterPro" id="IPR032581">
    <property type="entry name" value="DUF4917"/>
</dbReference>
<dbReference type="RefSeq" id="WP_027270715.1">
    <property type="nucleotide sequence ID" value="NZ_CAAAJE010000009.1"/>
</dbReference>
<name>A0A0W0YBM1_9GAMM</name>
<proteinExistence type="predicted"/>
<protein>
    <recommendedName>
        <fullName evidence="3">DUF4917 domain-containing protein</fullName>
    </recommendedName>
</protein>
<evidence type="ECO:0000313" key="1">
    <source>
        <dbReference type="EMBL" id="KTD54263.1"/>
    </source>
</evidence>
<dbReference type="Proteomes" id="UP000054621">
    <property type="component" value="Unassembled WGS sequence"/>
</dbReference>
<dbReference type="EMBL" id="LNYV01000037">
    <property type="protein sequence ID" value="KTD54263.1"/>
    <property type="molecule type" value="Genomic_DNA"/>
</dbReference>
<evidence type="ECO:0008006" key="3">
    <source>
        <dbReference type="Google" id="ProtNLM"/>
    </source>
</evidence>